<evidence type="ECO:0000256" key="8">
    <source>
        <dbReference type="ARBA" id="ARBA00022842"/>
    </source>
</evidence>
<dbReference type="Pfam" id="PF02075">
    <property type="entry name" value="RuvC"/>
    <property type="match status" value="1"/>
</dbReference>
<comment type="subcellular location">
    <subcellularLocation>
        <location evidence="14">Cytoplasm</location>
    </subcellularLocation>
</comment>
<evidence type="ECO:0000256" key="6">
    <source>
        <dbReference type="ARBA" id="ARBA00022763"/>
    </source>
</evidence>
<dbReference type="CDD" id="cd16962">
    <property type="entry name" value="RuvC"/>
    <property type="match status" value="1"/>
</dbReference>
<evidence type="ECO:0000313" key="16">
    <source>
        <dbReference type="EMBL" id="SSC12477.1"/>
    </source>
</evidence>
<dbReference type="SUPFAM" id="SSF53098">
    <property type="entry name" value="Ribonuclease H-like"/>
    <property type="match status" value="1"/>
</dbReference>
<keyword evidence="17" id="KW-1185">Reference proteome</keyword>
<evidence type="ECO:0000256" key="1">
    <source>
        <dbReference type="ARBA" id="ARBA00009518"/>
    </source>
</evidence>
<dbReference type="NCBIfam" id="TIGR00228">
    <property type="entry name" value="ruvC"/>
    <property type="match status" value="1"/>
</dbReference>
<dbReference type="PANTHER" id="PTHR30194">
    <property type="entry name" value="CROSSOVER JUNCTION ENDODEOXYRIBONUCLEASE RUVC"/>
    <property type="match status" value="1"/>
</dbReference>
<evidence type="ECO:0000256" key="9">
    <source>
        <dbReference type="ARBA" id="ARBA00023125"/>
    </source>
</evidence>
<organism evidence="16 17">
    <name type="scientific">Mesotoga infera</name>
    <dbReference type="NCBI Taxonomy" id="1236046"/>
    <lineage>
        <taxon>Bacteria</taxon>
        <taxon>Thermotogati</taxon>
        <taxon>Thermotogota</taxon>
        <taxon>Thermotogae</taxon>
        <taxon>Kosmotogales</taxon>
        <taxon>Kosmotogaceae</taxon>
        <taxon>Mesotoga</taxon>
    </lineage>
</organism>
<dbReference type="InterPro" id="IPR036397">
    <property type="entry name" value="RNaseH_sf"/>
</dbReference>
<feature type="binding site" evidence="14">
    <location>
        <position position="144"/>
    </location>
    <ligand>
        <name>Mg(2+)</name>
        <dbReference type="ChEBI" id="CHEBI:18420"/>
        <label>1</label>
    </ligand>
</feature>
<keyword evidence="3 14" id="KW-0540">Nuclease</keyword>
<dbReference type="KEGG" id="minf:MESINF_1028"/>
<dbReference type="GO" id="GO:0005737">
    <property type="term" value="C:cytoplasm"/>
    <property type="evidence" value="ECO:0007669"/>
    <property type="project" value="UniProtKB-SubCell"/>
</dbReference>
<evidence type="ECO:0000256" key="10">
    <source>
        <dbReference type="ARBA" id="ARBA00023172"/>
    </source>
</evidence>
<dbReference type="Gene3D" id="3.30.420.10">
    <property type="entry name" value="Ribonuclease H-like superfamily/Ribonuclease H"/>
    <property type="match status" value="1"/>
</dbReference>
<dbReference type="FunFam" id="3.30.420.10:FF:000002">
    <property type="entry name" value="Crossover junction endodeoxyribonuclease RuvC"/>
    <property type="match status" value="1"/>
</dbReference>
<feature type="active site" evidence="14">
    <location>
        <position position="11"/>
    </location>
</feature>
<keyword evidence="10 14" id="KW-0233">DNA recombination</keyword>
<dbReference type="GO" id="GO:0048476">
    <property type="term" value="C:Holliday junction resolvase complex"/>
    <property type="evidence" value="ECO:0007669"/>
    <property type="project" value="UniProtKB-UniRule"/>
</dbReference>
<feature type="binding site" evidence="14">
    <location>
        <position position="71"/>
    </location>
    <ligand>
        <name>Mg(2+)</name>
        <dbReference type="ChEBI" id="CHEBI:18420"/>
        <label>2</label>
    </ligand>
</feature>
<gene>
    <name evidence="14 16" type="primary">ruvC</name>
    <name evidence="16" type="ORF">MESINF_1028</name>
</gene>
<keyword evidence="11 14" id="KW-0234">DNA repair</keyword>
<dbReference type="GO" id="GO:0003677">
    <property type="term" value="F:DNA binding"/>
    <property type="evidence" value="ECO:0007669"/>
    <property type="project" value="UniProtKB-KW"/>
</dbReference>
<keyword evidence="6 14" id="KW-0227">DNA damage</keyword>
<name>A0A7Z7LF05_9BACT</name>
<dbReference type="GO" id="GO:0006310">
    <property type="term" value="P:DNA recombination"/>
    <property type="evidence" value="ECO:0007669"/>
    <property type="project" value="UniProtKB-UniRule"/>
</dbReference>
<keyword evidence="5 14" id="KW-0255">Endonuclease</keyword>
<sequence>MSDPVRVLGIDPGFGTLGYGIIEARASRVDLVAYGAIKTESGEPIPDRLLKIYDELEAITRKYSPHESAVEELFFFRNVTTAIEVGEARGVILLVLRRLCVPIYEYTPHQVKMAVTGYGKAEKGQIQRTLKAFLGMSETPKPDDAADALAVAWCHISSRRFPGGVRNV</sequence>
<evidence type="ECO:0000256" key="3">
    <source>
        <dbReference type="ARBA" id="ARBA00022722"/>
    </source>
</evidence>
<dbReference type="GO" id="GO:0008821">
    <property type="term" value="F:crossover junction DNA endonuclease activity"/>
    <property type="evidence" value="ECO:0007669"/>
    <property type="project" value="UniProtKB-UniRule"/>
</dbReference>
<dbReference type="PRINTS" id="PR00696">
    <property type="entry name" value="RSOLVASERUVC"/>
</dbReference>
<dbReference type="PROSITE" id="PS01321">
    <property type="entry name" value="RUVC"/>
    <property type="match status" value="1"/>
</dbReference>
<evidence type="ECO:0000256" key="12">
    <source>
        <dbReference type="ARBA" id="ARBA00029354"/>
    </source>
</evidence>
<feature type="binding site" evidence="14">
    <location>
        <position position="11"/>
    </location>
    <ligand>
        <name>Mg(2+)</name>
        <dbReference type="ChEBI" id="CHEBI:18420"/>
        <label>1</label>
    </ligand>
</feature>
<dbReference type="EC" id="3.1.21.10" evidence="14 15"/>
<evidence type="ECO:0000313" key="17">
    <source>
        <dbReference type="Proteomes" id="UP000250796"/>
    </source>
</evidence>
<dbReference type="InterPro" id="IPR002176">
    <property type="entry name" value="X-over_junc_endoDNase_RuvC"/>
</dbReference>
<evidence type="ECO:0000256" key="11">
    <source>
        <dbReference type="ARBA" id="ARBA00023204"/>
    </source>
</evidence>
<dbReference type="HAMAP" id="MF_00034">
    <property type="entry name" value="RuvC"/>
    <property type="match status" value="1"/>
</dbReference>
<evidence type="ECO:0000256" key="14">
    <source>
        <dbReference type="HAMAP-Rule" id="MF_00034"/>
    </source>
</evidence>
<keyword evidence="4 14" id="KW-0479">Metal-binding</keyword>
<keyword evidence="2 14" id="KW-0963">Cytoplasm</keyword>
<dbReference type="EMBL" id="LS974202">
    <property type="protein sequence ID" value="SSC12477.1"/>
    <property type="molecule type" value="Genomic_DNA"/>
</dbReference>
<dbReference type="Proteomes" id="UP000250796">
    <property type="component" value="Chromosome MESINF"/>
</dbReference>
<feature type="active site" evidence="14">
    <location>
        <position position="144"/>
    </location>
</feature>
<accession>A0A7Z7LF05</accession>
<evidence type="ECO:0000256" key="13">
    <source>
        <dbReference type="ARBA" id="ARBA00065075"/>
    </source>
</evidence>
<dbReference type="InterPro" id="IPR020563">
    <property type="entry name" value="X-over_junc_endoDNase_Mg_BS"/>
</dbReference>
<dbReference type="AlphaFoldDB" id="A0A7Z7LF05"/>
<evidence type="ECO:0000256" key="7">
    <source>
        <dbReference type="ARBA" id="ARBA00022801"/>
    </source>
</evidence>
<dbReference type="PANTHER" id="PTHR30194:SF3">
    <property type="entry name" value="CROSSOVER JUNCTION ENDODEOXYRIBONUCLEASE RUVC"/>
    <property type="match status" value="1"/>
</dbReference>
<keyword evidence="7 14" id="KW-0378">Hydrolase</keyword>
<evidence type="ECO:0000256" key="5">
    <source>
        <dbReference type="ARBA" id="ARBA00022759"/>
    </source>
</evidence>
<feature type="active site" evidence="14">
    <location>
        <position position="71"/>
    </location>
</feature>
<proteinExistence type="inferred from homology"/>
<comment type="subunit">
    <text evidence="13 14">Homodimer which binds Holliday junction (HJ) DNA. The HJ becomes 2-fold symmetrical on binding to RuvC with unstacked arms; it has a different conformation from HJ DNA in complex with RuvA. In the full resolvosome a probable DNA-RuvA(4)-RuvB(12)-RuvC(2) complex forms which resolves the HJ.</text>
</comment>
<evidence type="ECO:0000256" key="2">
    <source>
        <dbReference type="ARBA" id="ARBA00022490"/>
    </source>
</evidence>
<protein>
    <recommendedName>
        <fullName evidence="14 15">Crossover junction endodeoxyribonuclease RuvC</fullName>
        <ecNumber evidence="14 15">3.1.21.10</ecNumber>
    </recommendedName>
    <alternativeName>
        <fullName evidence="14">Holliday junction nuclease RuvC</fullName>
    </alternativeName>
    <alternativeName>
        <fullName evidence="14">Holliday junction resolvase RuvC</fullName>
    </alternativeName>
</protein>
<comment type="cofactor">
    <cofactor evidence="14">
        <name>Mg(2+)</name>
        <dbReference type="ChEBI" id="CHEBI:18420"/>
    </cofactor>
    <text evidence="14">Binds 2 Mg(2+) ion per subunit.</text>
</comment>
<dbReference type="InterPro" id="IPR012337">
    <property type="entry name" value="RNaseH-like_sf"/>
</dbReference>
<evidence type="ECO:0000256" key="15">
    <source>
        <dbReference type="NCBIfam" id="TIGR00228"/>
    </source>
</evidence>
<comment type="similarity">
    <text evidence="1 14">Belongs to the RuvC family.</text>
</comment>
<comment type="catalytic activity">
    <reaction evidence="12 14">
        <text>Endonucleolytic cleavage at a junction such as a reciprocal single-stranded crossover between two homologous DNA duplexes (Holliday junction).</text>
        <dbReference type="EC" id="3.1.21.10"/>
    </reaction>
</comment>
<keyword evidence="9 14" id="KW-0238">DNA-binding</keyword>
<dbReference type="GO" id="GO:0006281">
    <property type="term" value="P:DNA repair"/>
    <property type="evidence" value="ECO:0007669"/>
    <property type="project" value="UniProtKB-UniRule"/>
</dbReference>
<dbReference type="GO" id="GO:0000287">
    <property type="term" value="F:magnesium ion binding"/>
    <property type="evidence" value="ECO:0007669"/>
    <property type="project" value="UniProtKB-UniRule"/>
</dbReference>
<comment type="function">
    <text evidence="14">The RuvA-RuvB-RuvC complex processes Holliday junction (HJ) DNA during genetic recombination and DNA repair. Endonuclease that resolves HJ intermediates. Cleaves cruciform DNA by making single-stranded nicks across the HJ at symmetrical positions within the homologous arms, yielding a 5'-phosphate and a 3'-hydroxyl group; requires a central core of homology in the junction. The consensus cleavage sequence is 5'-(A/T)TT(C/G)-3'. Cleavage occurs on the 3'-side of the TT dinucleotide at the point of strand exchange. HJ branch migration catalyzed by RuvA-RuvB allows RuvC to scan DNA until it finds its consensus sequence, where it cleaves and resolves the cruciform DNA.</text>
</comment>
<dbReference type="NCBIfam" id="NF000711">
    <property type="entry name" value="PRK00039.2-1"/>
    <property type="match status" value="1"/>
</dbReference>
<keyword evidence="8 14" id="KW-0460">Magnesium</keyword>
<evidence type="ECO:0000256" key="4">
    <source>
        <dbReference type="ARBA" id="ARBA00022723"/>
    </source>
</evidence>
<reference evidence="16 17" key="1">
    <citation type="submission" date="2017-01" db="EMBL/GenBank/DDBJ databases">
        <authorList>
            <person name="Erauso G."/>
        </authorList>
    </citation>
    <scope>NUCLEOTIDE SEQUENCE [LARGE SCALE GENOMIC DNA]</scope>
    <source>
        <strain evidence="16">MESINF1</strain>
    </source>
</reference>